<dbReference type="Pfam" id="PF00364">
    <property type="entry name" value="Biotin_lipoyl"/>
    <property type="match status" value="1"/>
</dbReference>
<dbReference type="Gene3D" id="3.30.559.10">
    <property type="entry name" value="Chloramphenicol acetyltransferase-like domain"/>
    <property type="match status" value="1"/>
</dbReference>
<dbReference type="GeneID" id="111279892"/>
<evidence type="ECO:0000313" key="13">
    <source>
        <dbReference type="Proteomes" id="UP000515121"/>
    </source>
</evidence>
<feature type="domain" description="Peripheral subunit-binding (PSBD)" evidence="12">
    <location>
        <begin position="192"/>
        <end position="229"/>
    </location>
</feature>
<evidence type="ECO:0000259" key="12">
    <source>
        <dbReference type="PROSITE" id="PS51826"/>
    </source>
</evidence>
<dbReference type="GO" id="GO:0016407">
    <property type="term" value="F:acetyltransferase activity"/>
    <property type="evidence" value="ECO:0007669"/>
    <property type="project" value="TreeGrafter"/>
</dbReference>
<dbReference type="InterPro" id="IPR004167">
    <property type="entry name" value="PSBD"/>
</dbReference>
<evidence type="ECO:0000256" key="5">
    <source>
        <dbReference type="ARBA" id="ARBA00022823"/>
    </source>
</evidence>
<dbReference type="SUPFAM" id="SSF47005">
    <property type="entry name" value="Peripheral subunit-binding domain of 2-oxo acid dehydrogenase complex"/>
    <property type="match status" value="1"/>
</dbReference>
<evidence type="ECO:0000256" key="9">
    <source>
        <dbReference type="ARBA" id="ARBA00051775"/>
    </source>
</evidence>
<dbReference type="Pfam" id="PF02817">
    <property type="entry name" value="E3_binding"/>
    <property type="match status" value="1"/>
</dbReference>
<dbReference type="RefSeq" id="XP_022722690.1">
    <property type="nucleotide sequence ID" value="XM_022866955.1"/>
</dbReference>
<evidence type="ECO:0000256" key="2">
    <source>
        <dbReference type="ARBA" id="ARBA00004305"/>
    </source>
</evidence>
<comment type="subcellular location">
    <subcellularLocation>
        <location evidence="2">Mitochondrion matrix</location>
    </subcellularLocation>
</comment>
<keyword evidence="6" id="KW-0809">Transit peptide</keyword>
<dbReference type="Pfam" id="PF00198">
    <property type="entry name" value="2-oxoacid_dh"/>
    <property type="match status" value="1"/>
</dbReference>
<keyword evidence="7" id="KW-0496">Mitochondrion</keyword>
<dbReference type="InterPro" id="IPR003016">
    <property type="entry name" value="2-oxoA_DH_lipoyl-BS"/>
</dbReference>
<dbReference type="FunFam" id="2.40.50.100:FF:000013">
    <property type="entry name" value="Dihydrolipoamide acetyltransferase component of pyruvate dehydrogenase complex"/>
    <property type="match status" value="1"/>
</dbReference>
<dbReference type="GO" id="GO:0031405">
    <property type="term" value="F:lipoic acid binding"/>
    <property type="evidence" value="ECO:0007669"/>
    <property type="project" value="TreeGrafter"/>
</dbReference>
<evidence type="ECO:0000256" key="1">
    <source>
        <dbReference type="ARBA" id="ARBA00001938"/>
    </source>
</evidence>
<dbReference type="EC" id="2.3.1.-" evidence="10"/>
<dbReference type="InterPro" id="IPR050743">
    <property type="entry name" value="2-oxoacid_DH_E2_comp"/>
</dbReference>
<protein>
    <recommendedName>
        <fullName evidence="10">Dihydrolipoamide acetyltransferase component of pyruvate dehydrogenase complex</fullName>
        <ecNumber evidence="10">2.3.1.-</ecNumber>
    </recommendedName>
</protein>
<comment type="cofactor">
    <cofactor evidence="1 10">
        <name>(R)-lipoate</name>
        <dbReference type="ChEBI" id="CHEBI:83088"/>
    </cofactor>
</comment>
<dbReference type="FunFam" id="4.10.320.10:FF:000002">
    <property type="entry name" value="Dihydrolipoamide acetyltransferase component of pyruvate dehydrogenase complex"/>
    <property type="match status" value="1"/>
</dbReference>
<dbReference type="InterPro" id="IPR011053">
    <property type="entry name" value="Single_hybrid_motif"/>
</dbReference>
<dbReference type="GO" id="GO:0005759">
    <property type="term" value="C:mitochondrial matrix"/>
    <property type="evidence" value="ECO:0007669"/>
    <property type="project" value="UniProtKB-SubCell"/>
</dbReference>
<dbReference type="InterPro" id="IPR000089">
    <property type="entry name" value="Biotin_lipoyl"/>
</dbReference>
<evidence type="ECO:0000256" key="3">
    <source>
        <dbReference type="ARBA" id="ARBA00007317"/>
    </source>
</evidence>
<dbReference type="GO" id="GO:0043754">
    <property type="term" value="F:dihydrolipoamide branched chain acyltransferase activity"/>
    <property type="evidence" value="ECO:0007669"/>
    <property type="project" value="UniProtKB-EC"/>
</dbReference>
<keyword evidence="13" id="KW-1185">Reference proteome</keyword>
<organism evidence="13 14">
    <name type="scientific">Durio zibethinus</name>
    <name type="common">Durian</name>
    <dbReference type="NCBI Taxonomy" id="66656"/>
    <lineage>
        <taxon>Eukaryota</taxon>
        <taxon>Viridiplantae</taxon>
        <taxon>Streptophyta</taxon>
        <taxon>Embryophyta</taxon>
        <taxon>Tracheophyta</taxon>
        <taxon>Spermatophyta</taxon>
        <taxon>Magnoliopsida</taxon>
        <taxon>eudicotyledons</taxon>
        <taxon>Gunneridae</taxon>
        <taxon>Pentapetalae</taxon>
        <taxon>rosids</taxon>
        <taxon>malvids</taxon>
        <taxon>Malvales</taxon>
        <taxon>Malvaceae</taxon>
        <taxon>Helicteroideae</taxon>
        <taxon>Durio</taxon>
    </lineage>
</organism>
<dbReference type="SUPFAM" id="SSF52777">
    <property type="entry name" value="CoA-dependent acyltransferases"/>
    <property type="match status" value="1"/>
</dbReference>
<dbReference type="PANTHER" id="PTHR43178">
    <property type="entry name" value="DIHYDROLIPOAMIDE ACETYLTRANSFERASE COMPONENT OF PYRUVATE DEHYDROGENASE COMPLEX"/>
    <property type="match status" value="1"/>
</dbReference>
<dbReference type="OrthoDB" id="15567at2759"/>
<keyword evidence="4 10" id="KW-0808">Transferase</keyword>
<evidence type="ECO:0000256" key="4">
    <source>
        <dbReference type="ARBA" id="ARBA00022679"/>
    </source>
</evidence>
<dbReference type="InterPro" id="IPR023213">
    <property type="entry name" value="CAT-like_dom_sf"/>
</dbReference>
<gene>
    <name evidence="14" type="primary">LOC111279892</name>
</gene>
<keyword evidence="8 10" id="KW-0012">Acyltransferase</keyword>
<dbReference type="SUPFAM" id="SSF51230">
    <property type="entry name" value="Single hybrid motif"/>
    <property type="match status" value="1"/>
</dbReference>
<evidence type="ECO:0000256" key="6">
    <source>
        <dbReference type="ARBA" id="ARBA00022946"/>
    </source>
</evidence>
<dbReference type="PROSITE" id="PS51826">
    <property type="entry name" value="PSBD"/>
    <property type="match status" value="1"/>
</dbReference>
<proteinExistence type="inferred from homology"/>
<accession>A0A6P5X2T3</accession>
<evidence type="ECO:0000313" key="14">
    <source>
        <dbReference type="RefSeq" id="XP_022722690.1"/>
    </source>
</evidence>
<dbReference type="PROSITE" id="PS00189">
    <property type="entry name" value="LIPOYL"/>
    <property type="match status" value="1"/>
</dbReference>
<dbReference type="KEGG" id="dzi:111279892"/>
<dbReference type="InterPro" id="IPR001078">
    <property type="entry name" value="2-oxoacid_DH_actylTfrase"/>
</dbReference>
<comment type="catalytic activity">
    <reaction evidence="9">
        <text>N(6)-[(R)-dihydrolipoyl]-L-lysyl-[protein] + 2-methylpropanoyl-CoA = N(6)-[(R)-S(8)-2-methylpropanoyldihydrolipoyl]-L-lysyl-[protein] + CoA</text>
        <dbReference type="Rhea" id="RHEA:18865"/>
        <dbReference type="Rhea" id="RHEA-COMP:10475"/>
        <dbReference type="Rhea" id="RHEA-COMP:10497"/>
        <dbReference type="ChEBI" id="CHEBI:57287"/>
        <dbReference type="ChEBI" id="CHEBI:57338"/>
        <dbReference type="ChEBI" id="CHEBI:83100"/>
        <dbReference type="ChEBI" id="CHEBI:83142"/>
        <dbReference type="EC" id="2.3.1.168"/>
    </reaction>
    <physiologicalReaction direction="left-to-right" evidence="9">
        <dbReference type="Rhea" id="RHEA:18866"/>
    </physiologicalReaction>
</comment>
<sequence length="500" mass="55018">MIGRRILQKRTWNNGRRWLCPHMSSPSSPVPAVEPAEECKRHFSNCVNTAFSLSNKPRSFNIPYLVNRCQFSSNAVADLPMNGMVDVPLAQTGEGIAECELLKWFVQEGDEVEEFQPLCEVQSDKATIEITSRYKGRVAYILHVPGSIVKVGETLLKMAVEETQVPLIIIHNLENAKQVDAKLNKESTVEALSTPAVRNLAKEHGININDVQGSGKDGRVLKEDVLKFAIQKGIIKEPSVTASADLGKLLHVENNSSQVSAQVAGNYEDTIVPLRGFQRTMVKTMSVAAKVPHFHYVEEINCDTLVELKASFQTNNTEPGIKFTFLPVLIKSLSMALNKYPMVNSCFNEESLEVILRGSHNIGIAMATPYGLVVPNIKNVQSLSILEITKELSRLQQLALDNKLSPTDISGGTITLSNIGAIGGKFGAPILNLPEVAIIAMGRIQKLPQLADDGNVYPASIMTINIGADHRVLDGATVARFCNEWKQFIEKPELLMLHMK</sequence>
<keyword evidence="5 10" id="KW-0450">Lipoyl</keyword>
<dbReference type="Proteomes" id="UP000515121">
    <property type="component" value="Unplaced"/>
</dbReference>
<dbReference type="AlphaFoldDB" id="A0A6P5X2T3"/>
<name>A0A6P5X2T3_DURZI</name>
<evidence type="ECO:0000259" key="11">
    <source>
        <dbReference type="PROSITE" id="PS50968"/>
    </source>
</evidence>
<evidence type="ECO:0000256" key="7">
    <source>
        <dbReference type="ARBA" id="ARBA00023128"/>
    </source>
</evidence>
<dbReference type="Gene3D" id="2.40.50.100">
    <property type="match status" value="1"/>
</dbReference>
<dbReference type="CDD" id="cd06849">
    <property type="entry name" value="lipoyl_domain"/>
    <property type="match status" value="1"/>
</dbReference>
<evidence type="ECO:0000256" key="10">
    <source>
        <dbReference type="RuleBase" id="RU003423"/>
    </source>
</evidence>
<dbReference type="GO" id="GO:0005829">
    <property type="term" value="C:cytosol"/>
    <property type="evidence" value="ECO:0007669"/>
    <property type="project" value="UniProtKB-ARBA"/>
</dbReference>
<dbReference type="PANTHER" id="PTHR43178:SF14">
    <property type="entry name" value="LIPOAMIDE ACYLTRANSFERASE COMPONENT OF BRANCHED-CHAIN ALPHA-KETO ACID DEHYDROGENASE COMPLEX, MITOCHONDRIAL"/>
    <property type="match status" value="1"/>
</dbReference>
<reference evidence="14" key="1">
    <citation type="submission" date="2025-08" db="UniProtKB">
        <authorList>
            <consortium name="RefSeq"/>
        </authorList>
    </citation>
    <scope>IDENTIFICATION</scope>
    <source>
        <tissue evidence="14">Fruit stalk</tissue>
    </source>
</reference>
<dbReference type="FunFam" id="3.30.559.10:FF:000007">
    <property type="entry name" value="Dihydrolipoamide acetyltransferase component of pyruvate dehydrogenase complex"/>
    <property type="match status" value="1"/>
</dbReference>
<dbReference type="Gene3D" id="4.10.320.10">
    <property type="entry name" value="E3-binding domain"/>
    <property type="match status" value="1"/>
</dbReference>
<dbReference type="InterPro" id="IPR036625">
    <property type="entry name" value="E3-bd_dom_sf"/>
</dbReference>
<comment type="similarity">
    <text evidence="3 10">Belongs to the 2-oxoacid dehydrogenase family.</text>
</comment>
<feature type="domain" description="Lipoyl-binding" evidence="11">
    <location>
        <begin position="84"/>
        <end position="159"/>
    </location>
</feature>
<dbReference type="PROSITE" id="PS50968">
    <property type="entry name" value="BIOTINYL_LIPOYL"/>
    <property type="match status" value="1"/>
</dbReference>
<evidence type="ECO:0000256" key="8">
    <source>
        <dbReference type="ARBA" id="ARBA00023315"/>
    </source>
</evidence>